<dbReference type="SUPFAM" id="SSF51905">
    <property type="entry name" value="FAD/NAD(P)-binding domain"/>
    <property type="match status" value="1"/>
</dbReference>
<reference evidence="3 4" key="1">
    <citation type="journal article" date="2008" name="Appl. Environ. Microbiol.">
        <title>Genomic insights into Mn(II) oxidation by the marine alphaproteobacterium Aurantimonas sp. strain SI85-9A1.</title>
        <authorList>
            <person name="Dick G.J."/>
            <person name="Podell S."/>
            <person name="Johnson H.A."/>
            <person name="Rivera-Espinoza Y."/>
            <person name="Bernier-Latmani R."/>
            <person name="McCarthy J.K."/>
            <person name="Torpey J.W."/>
            <person name="Clement B.G."/>
            <person name="Gaasterland T."/>
            <person name="Tebo B.M."/>
        </authorList>
    </citation>
    <scope>NUCLEOTIDE SEQUENCE [LARGE SCALE GENOMIC DNA]</scope>
    <source>
        <strain evidence="3 4">SI85-9A1</strain>
    </source>
</reference>
<dbReference type="HOGENOM" id="CLU_007884_9_0_5"/>
<gene>
    <name evidence="3" type="ORF">SI859A1_03294</name>
</gene>
<dbReference type="PANTHER" id="PTHR13847">
    <property type="entry name" value="SARCOSINE DEHYDROGENASE-RELATED"/>
    <property type="match status" value="1"/>
</dbReference>
<proteinExistence type="predicted"/>
<sequence length="441" mass="46634">MCTGRSCGIAARNQWRGQAMASTSDGRTIDADVAIVGAGIIGITAAFALQERGQSVVLIERGEVAHGASFGNAGAFAFSDVMPLASPGILRKAPRWLLDPLGPLSVPPAYLPTIAPWLFRFWRASRPAAFATSFAAQVAMMELASTETRRLIAAAGLDAMLRSDGALELYESRAEFEASLGAWQARKTAGIACRHLDGAGIAQLQPGLSPRFTHGTFVPGWQSIADPYDYAKALAGRLVERGGRIVRAEVRGLTPAGDAVCLKLADGSELLARHAIVAGGAWSKPLAAALGDRLPLETERGYNTTLPPGAFDLKQQLTFPGHGFVVSRLTSGIRVGGAVELGGLKRPPDYRRSATTLEKAKRFLPALDTTGGRQWMGFRPSMPDSLPVIGRASATDRVVYAFGHGHLGLTQSAATARILADLVTGTPTPINLVAFSPRRFA</sequence>
<organism evidence="3 4">
    <name type="scientific">Aurantimonas manganoxydans (strain ATCC BAA-1229 / DSM 21871 / SI85-9A1)</name>
    <dbReference type="NCBI Taxonomy" id="287752"/>
    <lineage>
        <taxon>Bacteria</taxon>
        <taxon>Pseudomonadati</taxon>
        <taxon>Pseudomonadota</taxon>
        <taxon>Alphaproteobacteria</taxon>
        <taxon>Hyphomicrobiales</taxon>
        <taxon>Aurantimonadaceae</taxon>
        <taxon>Aurantimonas</taxon>
    </lineage>
</organism>
<dbReference type="SUPFAM" id="SSF54373">
    <property type="entry name" value="FAD-linked reductases, C-terminal domain"/>
    <property type="match status" value="1"/>
</dbReference>
<dbReference type="Pfam" id="PF01266">
    <property type="entry name" value="DAO"/>
    <property type="match status" value="1"/>
</dbReference>
<dbReference type="GO" id="GO:0005737">
    <property type="term" value="C:cytoplasm"/>
    <property type="evidence" value="ECO:0007669"/>
    <property type="project" value="TreeGrafter"/>
</dbReference>
<evidence type="ECO:0000313" key="3">
    <source>
        <dbReference type="EMBL" id="EAS49086.1"/>
    </source>
</evidence>
<evidence type="ECO:0000256" key="1">
    <source>
        <dbReference type="ARBA" id="ARBA00023002"/>
    </source>
</evidence>
<dbReference type="Gene3D" id="3.50.50.60">
    <property type="entry name" value="FAD/NAD(P)-binding domain"/>
    <property type="match status" value="2"/>
</dbReference>
<dbReference type="InterPro" id="IPR006076">
    <property type="entry name" value="FAD-dep_OxRdtase"/>
</dbReference>
<dbReference type="Proteomes" id="UP000000321">
    <property type="component" value="Unassembled WGS sequence"/>
</dbReference>
<evidence type="ECO:0000313" key="4">
    <source>
        <dbReference type="Proteomes" id="UP000000321"/>
    </source>
</evidence>
<dbReference type="PANTHER" id="PTHR13847:SF289">
    <property type="entry name" value="GLYCINE OXIDASE"/>
    <property type="match status" value="1"/>
</dbReference>
<protein>
    <submittedName>
        <fullName evidence="3">FAD dependent oxidoreductase, D-amino acid dehydrogenase</fullName>
    </submittedName>
</protein>
<feature type="domain" description="FAD dependent oxidoreductase" evidence="2">
    <location>
        <begin position="32"/>
        <end position="422"/>
    </location>
</feature>
<dbReference type="InterPro" id="IPR036188">
    <property type="entry name" value="FAD/NAD-bd_sf"/>
</dbReference>
<dbReference type="AlphaFoldDB" id="Q1YF87"/>
<keyword evidence="1" id="KW-0560">Oxidoreductase</keyword>
<name>Q1YF87_AURMS</name>
<dbReference type="EMBL" id="AAPJ01000006">
    <property type="protein sequence ID" value="EAS49086.1"/>
    <property type="molecule type" value="Genomic_DNA"/>
</dbReference>
<evidence type="ECO:0000259" key="2">
    <source>
        <dbReference type="Pfam" id="PF01266"/>
    </source>
</evidence>
<comment type="caution">
    <text evidence="3">The sequence shown here is derived from an EMBL/GenBank/DDBJ whole genome shotgun (WGS) entry which is preliminary data.</text>
</comment>
<dbReference type="GO" id="GO:0016491">
    <property type="term" value="F:oxidoreductase activity"/>
    <property type="evidence" value="ECO:0007669"/>
    <property type="project" value="UniProtKB-KW"/>
</dbReference>
<dbReference type="BioCyc" id="AURANTIMONAS:SI859A1_03294-MONOMER"/>
<accession>Q1YF87</accession>
<keyword evidence="4" id="KW-1185">Reference proteome</keyword>
<dbReference type="Gene3D" id="3.30.9.10">
    <property type="entry name" value="D-Amino Acid Oxidase, subunit A, domain 2"/>
    <property type="match status" value="1"/>
</dbReference>